<dbReference type="GO" id="GO:0005886">
    <property type="term" value="C:plasma membrane"/>
    <property type="evidence" value="ECO:0007669"/>
    <property type="project" value="UniProtKB-SubCell"/>
</dbReference>
<keyword evidence="12" id="KW-0539">Nucleus</keyword>
<evidence type="ECO:0000256" key="1">
    <source>
        <dbReference type="ARBA" id="ARBA00004123"/>
    </source>
</evidence>
<feature type="region of interest" description="Disordered" evidence="13">
    <location>
        <begin position="121"/>
        <end position="143"/>
    </location>
</feature>
<dbReference type="InterPro" id="IPR026859">
    <property type="entry name" value="Myosin-bd"/>
</dbReference>
<evidence type="ECO:0000256" key="4">
    <source>
        <dbReference type="ARBA" id="ARBA00007245"/>
    </source>
</evidence>
<dbReference type="InterPro" id="IPR021386">
    <property type="entry name" value="SPP41_DUF3020"/>
</dbReference>
<accession>A0A8H7SVF3</accession>
<evidence type="ECO:0000256" key="13">
    <source>
        <dbReference type="SAM" id="MobiDB-lite"/>
    </source>
</evidence>
<feature type="compositionally biased region" description="Low complexity" evidence="13">
    <location>
        <begin position="132"/>
        <end position="143"/>
    </location>
</feature>
<dbReference type="Pfam" id="PF11223">
    <property type="entry name" value="DUF3020"/>
    <property type="match status" value="1"/>
</dbReference>
<gene>
    <name evidence="16" type="ORF">INT48_009733</name>
</gene>
<dbReference type="GO" id="GO:0005634">
    <property type="term" value="C:nucleus"/>
    <property type="evidence" value="ECO:0007669"/>
    <property type="project" value="UniProtKB-SubCell"/>
</dbReference>
<evidence type="ECO:0000256" key="11">
    <source>
        <dbReference type="ARBA" id="ARBA00023136"/>
    </source>
</evidence>
<evidence type="ECO:0000256" key="8">
    <source>
        <dbReference type="ARBA" id="ARBA00022949"/>
    </source>
</evidence>
<feature type="compositionally biased region" description="Basic and acidic residues" evidence="13">
    <location>
        <begin position="32"/>
        <end position="45"/>
    </location>
</feature>
<feature type="domain" description="Myosin-binding" evidence="15">
    <location>
        <begin position="262"/>
        <end position="543"/>
    </location>
</feature>
<dbReference type="Pfam" id="PF12632">
    <property type="entry name" value="Vezatin"/>
    <property type="match status" value="1"/>
</dbReference>
<dbReference type="InterPro" id="IPR026858">
    <property type="entry name" value="Vezatin"/>
</dbReference>
<sequence length="703" mass="81753">MENPNIHNIPYTRSRDQKRWQGHSKKVSSRQETTERMRKWRAENRDKNKRNDLRCRVYRLARQKFGEQDSVEKQQFIEHEINTRLGKRLLNEQKNESLNELPFYSAPLQKIELPSLTEYHMKSQPTSPTAISSCEENSNNNRRNIYEDSPLAEYLQSIDKAETTVKVTPPSLNINGHVNQSITSRPDISKMWRYSMFHDAFSVSLPRSEETAFEEKFKYLIVTSPLLNETLSIHHNRHQQQQQQPTFQTSASTTKLGLATNLITTLAVLLGAERYMMQPKIPVITLFFSTSASIFFFYRHKRRSFIRQLYQIALTRMGAFTSHCDTFDTKVHRCLITIQEIELVSRGYRLSTPLSPISRIEQNSKSRKCVQLRNRLASVLRRAFIIYEEGIIDLMDVIHKKNLNTLYEMYNVHSIASLSAMGDDISDEGYSLEQLKKLAQIMHSKRRECMVHFLALGVMTEDHDSVHYNYSEGWRTINQVLGKLVDETEKFTLEIVEALDAEFYKPIHAFDKNNDTSKIEDARLKKFVHRLSSLEQQLRTMEAKIYLCSEDVRQLNSPESTEQIKDKLLNEYMSVQKGFENMIQEWELGKAVLESFLEPSSSSNETEGKGMILDSEDVADILNLPLASKASVFEAIAGVVEKNGREKSKMTRKERIEEMRMKRTKQSEDKLNRMDSQTMVHELKSVLFKRVNDLDLEQDTPSL</sequence>
<keyword evidence="17" id="KW-1185">Reference proteome</keyword>
<proteinExistence type="inferred from homology"/>
<comment type="subcellular location">
    <subcellularLocation>
        <location evidence="2">Cell junction</location>
        <location evidence="2">Adherens junction</location>
    </subcellularLocation>
    <subcellularLocation>
        <location evidence="3">Cell membrane</location>
        <topology evidence="3">Multi-pass membrane protein</topology>
    </subcellularLocation>
    <subcellularLocation>
        <location evidence="1">Nucleus</location>
    </subcellularLocation>
</comment>
<reference evidence="16" key="1">
    <citation type="submission" date="2021-01" db="EMBL/GenBank/DDBJ databases">
        <title>Metabolic potential, ecology and presence of endohyphal bacteria is reflected in genomic diversity of Mucoromycotina.</title>
        <authorList>
            <person name="Muszewska A."/>
            <person name="Okrasinska A."/>
            <person name="Steczkiewicz K."/>
            <person name="Drgas O."/>
            <person name="Orlowska M."/>
            <person name="Perlinska-Lenart U."/>
            <person name="Aleksandrzak-Piekarczyk T."/>
            <person name="Szatraj K."/>
            <person name="Zielenkiewicz U."/>
            <person name="Pilsyk S."/>
            <person name="Malc E."/>
            <person name="Mieczkowski P."/>
            <person name="Kruszewska J.S."/>
            <person name="Biernat P."/>
            <person name="Pawlowska J."/>
        </authorList>
    </citation>
    <scope>NUCLEOTIDE SEQUENCE</scope>
    <source>
        <strain evidence="16">WA0000018081</strain>
    </source>
</reference>
<dbReference type="PANTHER" id="PTHR15989">
    <property type="entry name" value="VEZATIN"/>
    <property type="match status" value="1"/>
</dbReference>
<dbReference type="Proteomes" id="UP000613177">
    <property type="component" value="Unassembled WGS sequence"/>
</dbReference>
<comment type="similarity">
    <text evidence="4">Belongs to the vezatin family.</text>
</comment>
<keyword evidence="11" id="KW-0472">Membrane</keyword>
<feature type="region of interest" description="Disordered" evidence="13">
    <location>
        <begin position="1"/>
        <end position="45"/>
    </location>
</feature>
<evidence type="ECO:0000256" key="10">
    <source>
        <dbReference type="ARBA" id="ARBA00023054"/>
    </source>
</evidence>
<feature type="domain" description="DUF3020" evidence="14">
    <location>
        <begin position="35"/>
        <end position="80"/>
    </location>
</feature>
<dbReference type="PANTHER" id="PTHR15989:SF5">
    <property type="entry name" value="VEZATIN"/>
    <property type="match status" value="1"/>
</dbReference>
<evidence type="ECO:0000256" key="6">
    <source>
        <dbReference type="ARBA" id="ARBA00022475"/>
    </source>
</evidence>
<evidence type="ECO:0000256" key="5">
    <source>
        <dbReference type="ARBA" id="ARBA00018125"/>
    </source>
</evidence>
<keyword evidence="8" id="KW-0965">Cell junction</keyword>
<evidence type="ECO:0000256" key="3">
    <source>
        <dbReference type="ARBA" id="ARBA00004651"/>
    </source>
</evidence>
<evidence type="ECO:0000259" key="15">
    <source>
        <dbReference type="Pfam" id="PF12632"/>
    </source>
</evidence>
<keyword evidence="7" id="KW-0812">Transmembrane</keyword>
<keyword evidence="9" id="KW-1133">Transmembrane helix</keyword>
<dbReference type="GO" id="GO:0098609">
    <property type="term" value="P:cell-cell adhesion"/>
    <property type="evidence" value="ECO:0007669"/>
    <property type="project" value="InterPro"/>
</dbReference>
<name>A0A8H7SVF3_9FUNG</name>
<keyword evidence="10" id="KW-0175">Coiled coil</keyword>
<protein>
    <recommendedName>
        <fullName evidence="5">Vezatin</fullName>
    </recommendedName>
</protein>
<evidence type="ECO:0000256" key="12">
    <source>
        <dbReference type="ARBA" id="ARBA00023242"/>
    </source>
</evidence>
<dbReference type="EMBL" id="JAEPRE010000003">
    <property type="protein sequence ID" value="KAG2237794.1"/>
    <property type="molecule type" value="Genomic_DNA"/>
</dbReference>
<evidence type="ECO:0000256" key="7">
    <source>
        <dbReference type="ARBA" id="ARBA00022692"/>
    </source>
</evidence>
<evidence type="ECO:0000259" key="14">
    <source>
        <dbReference type="Pfam" id="PF11223"/>
    </source>
</evidence>
<evidence type="ECO:0000256" key="9">
    <source>
        <dbReference type="ARBA" id="ARBA00022989"/>
    </source>
</evidence>
<comment type="caution">
    <text evidence="16">The sequence shown here is derived from an EMBL/GenBank/DDBJ whole genome shotgun (WGS) entry which is preliminary data.</text>
</comment>
<evidence type="ECO:0000313" key="17">
    <source>
        <dbReference type="Proteomes" id="UP000613177"/>
    </source>
</evidence>
<keyword evidence="6" id="KW-1003">Cell membrane</keyword>
<dbReference type="GO" id="GO:0017022">
    <property type="term" value="F:myosin binding"/>
    <property type="evidence" value="ECO:0007669"/>
    <property type="project" value="InterPro"/>
</dbReference>
<evidence type="ECO:0000256" key="2">
    <source>
        <dbReference type="ARBA" id="ARBA00004536"/>
    </source>
</evidence>
<evidence type="ECO:0000313" key="16">
    <source>
        <dbReference type="EMBL" id="KAG2237794.1"/>
    </source>
</evidence>
<dbReference type="AlphaFoldDB" id="A0A8H7SVF3"/>
<organism evidence="16 17">
    <name type="scientific">Thamnidium elegans</name>
    <dbReference type="NCBI Taxonomy" id="101142"/>
    <lineage>
        <taxon>Eukaryota</taxon>
        <taxon>Fungi</taxon>
        <taxon>Fungi incertae sedis</taxon>
        <taxon>Mucoromycota</taxon>
        <taxon>Mucoromycotina</taxon>
        <taxon>Mucoromycetes</taxon>
        <taxon>Mucorales</taxon>
        <taxon>Mucorineae</taxon>
        <taxon>Mucoraceae</taxon>
        <taxon>Thamnidium</taxon>
    </lineage>
</organism>